<evidence type="ECO:0000313" key="4">
    <source>
        <dbReference type="Proteomes" id="UP000540989"/>
    </source>
</evidence>
<dbReference type="GO" id="GO:0006508">
    <property type="term" value="P:proteolysis"/>
    <property type="evidence" value="ECO:0007669"/>
    <property type="project" value="InterPro"/>
</dbReference>
<dbReference type="Proteomes" id="UP000540989">
    <property type="component" value="Unassembled WGS sequence"/>
</dbReference>
<dbReference type="PANTHER" id="PTHR48081">
    <property type="entry name" value="AB HYDROLASE SUPERFAMILY PROTEIN C4A8.06C"/>
    <property type="match status" value="1"/>
</dbReference>
<keyword evidence="1" id="KW-0378">Hydrolase</keyword>
<protein>
    <submittedName>
        <fullName evidence="3">Acetyl esterase/lipase</fullName>
    </submittedName>
</protein>
<evidence type="ECO:0000313" key="3">
    <source>
        <dbReference type="EMBL" id="MBB5059167.1"/>
    </source>
</evidence>
<name>A0A7W7ZG31_9BACT</name>
<sequence>MAERWKLVRYKSKWRRRILRAMRAASVIVLLVGWGFSSLNAQEVEWQPSAGHTQMPIWPGAVPDARPAKNPETTKTETKELVAGRPWLYISDVTRPTMTLYPPKGKNTGAAVIVFPGGGYEVLAIDLEGTEACDWLVSKGVTCVLLKYRVPAPRSAPYWGAYPQSKIALDDAQRTIGLVRFHAAEWKIDPHKIGVLGFSAGGHLVAATSVHFGKRLYLAVDAVDKESCRPDFAVALYPGHLSVKEGTLGLNPDIASHITKQTPPTFLLQNENDHVDTVWDSLTYYATLEKAGVKVEFHTYAEGGHAFGLRRTKYPATGWPELVERWLKTIGMIEE</sequence>
<evidence type="ECO:0000256" key="1">
    <source>
        <dbReference type="ARBA" id="ARBA00022801"/>
    </source>
</evidence>
<dbReference type="InterPro" id="IPR029058">
    <property type="entry name" value="AB_hydrolase_fold"/>
</dbReference>
<dbReference type="EMBL" id="JACHIP010000005">
    <property type="protein sequence ID" value="MBB5059167.1"/>
    <property type="molecule type" value="Genomic_DNA"/>
</dbReference>
<accession>A0A7W7ZG31</accession>
<dbReference type="GO" id="GO:0008236">
    <property type="term" value="F:serine-type peptidase activity"/>
    <property type="evidence" value="ECO:0007669"/>
    <property type="project" value="InterPro"/>
</dbReference>
<comment type="caution">
    <text evidence="3">The sequence shown here is derived from an EMBL/GenBank/DDBJ whole genome shotgun (WGS) entry which is preliminary data.</text>
</comment>
<gene>
    <name evidence="3" type="ORF">HDF16_003890</name>
</gene>
<dbReference type="SUPFAM" id="SSF53474">
    <property type="entry name" value="alpha/beta-Hydrolases"/>
    <property type="match status" value="1"/>
</dbReference>
<evidence type="ECO:0000259" key="2">
    <source>
        <dbReference type="Pfam" id="PF20434"/>
    </source>
</evidence>
<dbReference type="PANTHER" id="PTHR48081:SF6">
    <property type="entry name" value="PEPTIDASE S9 PROLYL OLIGOPEPTIDASE CATALYTIC DOMAIN-CONTAINING PROTEIN"/>
    <property type="match status" value="1"/>
</dbReference>
<organism evidence="3 4">
    <name type="scientific">Granulicella aggregans</name>
    <dbReference type="NCBI Taxonomy" id="474949"/>
    <lineage>
        <taxon>Bacteria</taxon>
        <taxon>Pseudomonadati</taxon>
        <taxon>Acidobacteriota</taxon>
        <taxon>Terriglobia</taxon>
        <taxon>Terriglobales</taxon>
        <taxon>Acidobacteriaceae</taxon>
        <taxon>Granulicella</taxon>
    </lineage>
</organism>
<reference evidence="3 4" key="1">
    <citation type="submission" date="2020-08" db="EMBL/GenBank/DDBJ databases">
        <title>Genomic Encyclopedia of Type Strains, Phase IV (KMG-V): Genome sequencing to study the core and pangenomes of soil and plant-associated prokaryotes.</title>
        <authorList>
            <person name="Whitman W."/>
        </authorList>
    </citation>
    <scope>NUCLEOTIDE SEQUENCE [LARGE SCALE GENOMIC DNA]</scope>
    <source>
        <strain evidence="3 4">M8UP14</strain>
    </source>
</reference>
<dbReference type="RefSeq" id="WP_246409297.1">
    <property type="nucleotide sequence ID" value="NZ_JACHIP010000005.1"/>
</dbReference>
<dbReference type="InterPro" id="IPR049492">
    <property type="entry name" value="BD-FAE-like_dom"/>
</dbReference>
<feature type="domain" description="BD-FAE-like" evidence="2">
    <location>
        <begin position="101"/>
        <end position="213"/>
    </location>
</feature>
<proteinExistence type="predicted"/>
<dbReference type="Pfam" id="PF20434">
    <property type="entry name" value="BD-FAE"/>
    <property type="match status" value="1"/>
</dbReference>
<dbReference type="Gene3D" id="3.40.50.1820">
    <property type="entry name" value="alpha/beta hydrolase"/>
    <property type="match status" value="1"/>
</dbReference>
<dbReference type="InterPro" id="IPR050300">
    <property type="entry name" value="GDXG_lipolytic_enzyme"/>
</dbReference>
<dbReference type="AlphaFoldDB" id="A0A7W7ZG31"/>
<keyword evidence="4" id="KW-1185">Reference proteome</keyword>